<name>W9SSP9_9ROSA</name>
<evidence type="ECO:0000256" key="2">
    <source>
        <dbReference type="SAM" id="Coils"/>
    </source>
</evidence>
<protein>
    <submittedName>
        <fullName evidence="5">Protein neuralized</fullName>
    </submittedName>
</protein>
<dbReference type="InterPro" id="IPR001841">
    <property type="entry name" value="Znf_RING"/>
</dbReference>
<proteinExistence type="predicted"/>
<feature type="region of interest" description="Disordered" evidence="3">
    <location>
        <begin position="369"/>
        <end position="404"/>
    </location>
</feature>
<feature type="region of interest" description="Disordered" evidence="3">
    <location>
        <begin position="435"/>
        <end position="474"/>
    </location>
</feature>
<evidence type="ECO:0000313" key="5">
    <source>
        <dbReference type="EMBL" id="EXC24902.1"/>
    </source>
</evidence>
<sequence length="864" mass="97842">MAIAGLHNVSVLESSFLRDSQAQPPQQISEEGTRVSTRASSILQMWRELEDEHVVSRGHGRVRERERLFQPRDDGSIADFSRSDTFGSRASERSGDSEDASVGEHDCSVWSEGQTGSQNDPDVFSTYNSENSSDFGEVERGRVRQIFREWMASGGGECTSNISHNNNSSRAEWHGETEQERARVMREWVQINSQRRGTCGGGRENQPAEFGSQVEQVRDGPLNQNEGQNQLLRRGIRRLCGRQALLDMVKRAEMERKLELQGLMEYRAVTNFPHRNRIQSLLRGWFLRHGRSVENKKPSSVAESELGLLRQRSTVSGLREGFFSRCNSVCGQASSSLSDTCKDDNNSNGDEQAQGNNSYEVINDFCEQSELSSEGSDDQEHDSHRISDARVESGDNAVEDIDSRESNVHVVEGWREQVPDNVVRDWQRSTSVEFVERRDRGEQNFDTDLQENTDSNSQDNTANEWARNTLQVSAGERTRDIQEAGDIANHQSEPSREPNEFPGLSGVMHNSEGNTDTVDDVNRPESTSENEERDWEPDVAEFTEWRESPVENTVENQQQTTEVGWSMGNEDRENSQLEEAPEEWHGEGGFQEAVQSWLVGPSDHEAVPAGRVDTYYFPDDDNVYGMELRELLSRRRVSNLLHSGFRESLDQLIQSYVERQGHAAMDWELHGSHSPGSVEQDLEQASANQSETQGDDVVRSSVALPSQPLPSPPIWEQESHHDNWTQHDMHQRLGIEWEIINDMRIDMARLQQRMNNLQRMMETCMDMQLELQRSIRQEVSAALNRTSGCQGVCEVGLPSDDSKWDHVRKGICCICCDSNIDSLLYRCGHMCTCAKCATELVESRGKCPMCRAPVIEVIRAYSIL</sequence>
<dbReference type="InterPro" id="IPR013083">
    <property type="entry name" value="Znf_RING/FYVE/PHD"/>
</dbReference>
<dbReference type="EMBL" id="KE346037">
    <property type="protein sequence ID" value="EXC24902.1"/>
    <property type="molecule type" value="Genomic_DNA"/>
</dbReference>
<gene>
    <name evidence="5" type="ORF">L484_011768</name>
</gene>
<feature type="compositionally biased region" description="Basic and acidic residues" evidence="3">
    <location>
        <begin position="381"/>
        <end position="393"/>
    </location>
</feature>
<feature type="region of interest" description="Disordered" evidence="3">
    <location>
        <begin position="17"/>
        <end position="37"/>
    </location>
</feature>
<feature type="domain" description="RING-type" evidence="4">
    <location>
        <begin position="812"/>
        <end position="851"/>
    </location>
</feature>
<dbReference type="Proteomes" id="UP000030645">
    <property type="component" value="Unassembled WGS sequence"/>
</dbReference>
<feature type="compositionally biased region" description="Basic and acidic residues" evidence="3">
    <location>
        <begin position="90"/>
        <end position="107"/>
    </location>
</feature>
<dbReference type="OrthoDB" id="6078042at2759"/>
<dbReference type="Pfam" id="PF13920">
    <property type="entry name" value="zf-C3HC4_3"/>
    <property type="match status" value="1"/>
</dbReference>
<dbReference type="KEGG" id="mnt:21395008"/>
<dbReference type="PANTHER" id="PTHR46519">
    <property type="entry name" value="RING/U-BOX SUPERFAMILY PROTEIN"/>
    <property type="match status" value="1"/>
</dbReference>
<feature type="compositionally biased region" description="Basic and acidic residues" evidence="3">
    <location>
        <begin position="54"/>
        <end position="75"/>
    </location>
</feature>
<feature type="region of interest" description="Disordered" evidence="3">
    <location>
        <begin position="486"/>
        <end position="538"/>
    </location>
</feature>
<dbReference type="eggNOG" id="KOG4172">
    <property type="taxonomic scope" value="Eukaryota"/>
</dbReference>
<evidence type="ECO:0000256" key="1">
    <source>
        <dbReference type="PROSITE-ProRule" id="PRU00175"/>
    </source>
</evidence>
<keyword evidence="1" id="KW-0862">Zinc</keyword>
<evidence type="ECO:0000256" key="3">
    <source>
        <dbReference type="SAM" id="MobiDB-lite"/>
    </source>
</evidence>
<dbReference type="PROSITE" id="PS50089">
    <property type="entry name" value="ZF_RING_2"/>
    <property type="match status" value="1"/>
</dbReference>
<feature type="compositionally biased region" description="Polar residues" evidence="3">
    <location>
        <begin position="346"/>
        <end position="356"/>
    </location>
</feature>
<organism evidence="5 6">
    <name type="scientific">Morus notabilis</name>
    <dbReference type="NCBI Taxonomy" id="981085"/>
    <lineage>
        <taxon>Eukaryota</taxon>
        <taxon>Viridiplantae</taxon>
        <taxon>Streptophyta</taxon>
        <taxon>Embryophyta</taxon>
        <taxon>Tracheophyta</taxon>
        <taxon>Spermatophyta</taxon>
        <taxon>Magnoliopsida</taxon>
        <taxon>eudicotyledons</taxon>
        <taxon>Gunneridae</taxon>
        <taxon>Pentapetalae</taxon>
        <taxon>rosids</taxon>
        <taxon>fabids</taxon>
        <taxon>Rosales</taxon>
        <taxon>Moraceae</taxon>
        <taxon>Moreae</taxon>
        <taxon>Morus</taxon>
    </lineage>
</organism>
<feature type="compositionally biased region" description="Polar residues" evidence="3">
    <location>
        <begin position="683"/>
        <end position="692"/>
    </location>
</feature>
<feature type="compositionally biased region" description="Polar residues" evidence="3">
    <location>
        <begin position="444"/>
        <end position="472"/>
    </location>
</feature>
<keyword evidence="1" id="KW-0863">Zinc-finger</keyword>
<accession>W9SSP9</accession>
<dbReference type="Gene3D" id="3.30.40.10">
    <property type="entry name" value="Zinc/RING finger domain, C3HC4 (zinc finger)"/>
    <property type="match status" value="1"/>
</dbReference>
<keyword evidence="1" id="KW-0479">Metal-binding</keyword>
<feature type="region of interest" description="Disordered" evidence="3">
    <location>
        <begin position="337"/>
        <end position="356"/>
    </location>
</feature>
<feature type="coiled-coil region" evidence="2">
    <location>
        <begin position="740"/>
        <end position="767"/>
    </location>
</feature>
<feature type="compositionally biased region" description="Acidic residues" evidence="3">
    <location>
        <begin position="528"/>
        <end position="538"/>
    </location>
</feature>
<dbReference type="PANTHER" id="PTHR46519:SF3">
    <property type="entry name" value="RING_U-BOX SUPERFAMILY PROTEIN"/>
    <property type="match status" value="1"/>
</dbReference>
<dbReference type="AlphaFoldDB" id="W9SSP9"/>
<feature type="region of interest" description="Disordered" evidence="3">
    <location>
        <begin position="54"/>
        <end position="136"/>
    </location>
</feature>
<keyword evidence="2" id="KW-0175">Coiled coil</keyword>
<dbReference type="SUPFAM" id="SSF57850">
    <property type="entry name" value="RING/U-box"/>
    <property type="match status" value="1"/>
</dbReference>
<dbReference type="CDD" id="cd16647">
    <property type="entry name" value="mRING-HC-C3HC5_NEU1"/>
    <property type="match status" value="1"/>
</dbReference>
<evidence type="ECO:0000259" key="4">
    <source>
        <dbReference type="PROSITE" id="PS50089"/>
    </source>
</evidence>
<reference evidence="6" key="1">
    <citation type="submission" date="2013-01" db="EMBL/GenBank/DDBJ databases">
        <title>Draft Genome Sequence of a Mulberry Tree, Morus notabilis C.K. Schneid.</title>
        <authorList>
            <person name="He N."/>
            <person name="Zhao S."/>
        </authorList>
    </citation>
    <scope>NUCLEOTIDE SEQUENCE</scope>
</reference>
<keyword evidence="6" id="KW-1185">Reference proteome</keyword>
<dbReference type="GO" id="GO:0008270">
    <property type="term" value="F:zinc ion binding"/>
    <property type="evidence" value="ECO:0007669"/>
    <property type="project" value="UniProtKB-KW"/>
</dbReference>
<feature type="compositionally biased region" description="Polar residues" evidence="3">
    <location>
        <begin position="111"/>
        <end position="134"/>
    </location>
</feature>
<evidence type="ECO:0000313" key="6">
    <source>
        <dbReference type="Proteomes" id="UP000030645"/>
    </source>
</evidence>
<feature type="region of interest" description="Disordered" evidence="3">
    <location>
        <begin position="668"/>
        <end position="713"/>
    </location>
</feature>